<proteinExistence type="predicted"/>
<keyword evidence="5" id="KW-1185">Reference proteome</keyword>
<dbReference type="Gene3D" id="3.40.30.10">
    <property type="entry name" value="Glutaredoxin"/>
    <property type="match status" value="2"/>
</dbReference>
<dbReference type="PANTHER" id="PTHR45815">
    <property type="entry name" value="PROTEIN DISULFIDE-ISOMERASE A6"/>
    <property type="match status" value="1"/>
</dbReference>
<evidence type="ECO:0000256" key="1">
    <source>
        <dbReference type="SAM" id="MobiDB-lite"/>
    </source>
</evidence>
<dbReference type="GO" id="GO:0005788">
    <property type="term" value="C:endoplasmic reticulum lumen"/>
    <property type="evidence" value="ECO:0007669"/>
    <property type="project" value="TreeGrafter"/>
</dbReference>
<keyword evidence="2" id="KW-1133">Transmembrane helix</keyword>
<feature type="domain" description="Thioredoxin" evidence="3">
    <location>
        <begin position="65"/>
        <end position="207"/>
    </location>
</feature>
<dbReference type="GO" id="GO:0034976">
    <property type="term" value="P:response to endoplasmic reticulum stress"/>
    <property type="evidence" value="ECO:0007669"/>
    <property type="project" value="TreeGrafter"/>
</dbReference>
<dbReference type="Pfam" id="PF00085">
    <property type="entry name" value="Thioredoxin"/>
    <property type="match status" value="1"/>
</dbReference>
<dbReference type="GeneID" id="73381211"/>
<reference evidence="4" key="1">
    <citation type="journal article" date="2022" name="DNA Res.">
        <title>Genome analysis of five recently described species of the CUG-Ser clade uncovers Candida theae as a new hybrid lineage with pathogenic potential in the Candida parapsilosis species complex.</title>
        <authorList>
            <person name="Mixao V."/>
            <person name="Del Olmo V."/>
            <person name="Hegedusova E."/>
            <person name="Saus E."/>
            <person name="Pryszcz L."/>
            <person name="Cillingova A."/>
            <person name="Nosek J."/>
            <person name="Gabaldon T."/>
        </authorList>
    </citation>
    <scope>NUCLEOTIDE SEQUENCE</scope>
    <source>
        <strain evidence="4">CBS 10844</strain>
    </source>
</reference>
<dbReference type="InterPro" id="IPR013766">
    <property type="entry name" value="Thioredoxin_domain"/>
</dbReference>
<dbReference type="PRINTS" id="PR00421">
    <property type="entry name" value="THIOREDOXIN"/>
</dbReference>
<protein>
    <recommendedName>
        <fullName evidence="3">Thioredoxin domain-containing protein</fullName>
    </recommendedName>
</protein>
<name>A0AAI9WWS4_9ASCO</name>
<evidence type="ECO:0000313" key="5">
    <source>
        <dbReference type="Proteomes" id="UP001202479"/>
    </source>
</evidence>
<comment type="caution">
    <text evidence="4">The sequence shown here is derived from an EMBL/GenBank/DDBJ whole genome shotgun (WGS) entry which is preliminary data.</text>
</comment>
<dbReference type="PANTHER" id="PTHR45815:SF3">
    <property type="entry name" value="PROTEIN DISULFIDE-ISOMERASE A6"/>
    <property type="match status" value="1"/>
</dbReference>
<evidence type="ECO:0000313" key="4">
    <source>
        <dbReference type="EMBL" id="KAI3403551.2"/>
    </source>
</evidence>
<dbReference type="EMBL" id="JAHUZD010000124">
    <property type="protein sequence ID" value="KAI3403551.2"/>
    <property type="molecule type" value="Genomic_DNA"/>
</dbReference>
<evidence type="ECO:0000259" key="3">
    <source>
        <dbReference type="PROSITE" id="PS51352"/>
    </source>
</evidence>
<accession>A0AAI9WWS4</accession>
<dbReference type="PROSITE" id="PS00194">
    <property type="entry name" value="THIOREDOXIN_1"/>
    <property type="match status" value="1"/>
</dbReference>
<dbReference type="AlphaFoldDB" id="A0AAI9WWS4"/>
<feature type="transmembrane region" description="Helical" evidence="2">
    <location>
        <begin position="33"/>
        <end position="53"/>
    </location>
</feature>
<evidence type="ECO:0000256" key="2">
    <source>
        <dbReference type="SAM" id="Phobius"/>
    </source>
</evidence>
<dbReference type="GO" id="GO:0015035">
    <property type="term" value="F:protein-disulfide reductase activity"/>
    <property type="evidence" value="ECO:0007669"/>
    <property type="project" value="TreeGrafter"/>
</dbReference>
<keyword evidence="2" id="KW-0812">Transmembrane</keyword>
<keyword evidence="2" id="KW-0472">Membrane</keyword>
<dbReference type="InterPro" id="IPR017937">
    <property type="entry name" value="Thioredoxin_CS"/>
</dbReference>
<dbReference type="Proteomes" id="UP001202479">
    <property type="component" value="Unassembled WGS sequence"/>
</dbReference>
<sequence length="353" mass="40240">MSVNRNYGASYEQFSNQFTTLSHPVDPPQQNSIIIYTILLVLLAFGSLSTTLLGDIKNKSFLAYFLNSLVASSKRDEYSNDPNVFELTATNFNKIIHHTNYTTVVKFYAPWCGYCQQLKPVWTKLANHFAKDSQLAINVASLNCDKYENKQLCSQYRIQGFPTLMVFRPPKFGEDGNWKKSKRHASEVYTGPRNLKSISQFATSRIKNYVKKLHNMDNDFKDWVSQNSDTPKVLLINKSNSVSPLLKTLAIDYLSRVDFAMLGKHNDEAKVVSLDGKEVEIPITEKSTLFYYDGESGKLIAYDESKKLDDKLNLSKWISKVTGVEPVEGPLSKKGRKLEKYRTGKKKVEHDEL</sequence>
<dbReference type="RefSeq" id="XP_049179298.1">
    <property type="nucleotide sequence ID" value="XM_049324945.1"/>
</dbReference>
<organism evidence="4 5">
    <name type="scientific">Candida oxycetoniae</name>
    <dbReference type="NCBI Taxonomy" id="497107"/>
    <lineage>
        <taxon>Eukaryota</taxon>
        <taxon>Fungi</taxon>
        <taxon>Dikarya</taxon>
        <taxon>Ascomycota</taxon>
        <taxon>Saccharomycotina</taxon>
        <taxon>Pichiomycetes</taxon>
        <taxon>Debaryomycetaceae</taxon>
        <taxon>Candida/Lodderomyces clade</taxon>
        <taxon>Candida</taxon>
    </lineage>
</organism>
<dbReference type="PROSITE" id="PS51352">
    <property type="entry name" value="THIOREDOXIN_2"/>
    <property type="match status" value="1"/>
</dbReference>
<gene>
    <name evidence="4" type="ORF">KGF56_003596</name>
</gene>
<dbReference type="InterPro" id="IPR036249">
    <property type="entry name" value="Thioredoxin-like_sf"/>
</dbReference>
<feature type="region of interest" description="Disordered" evidence="1">
    <location>
        <begin position="326"/>
        <end position="353"/>
    </location>
</feature>
<dbReference type="SUPFAM" id="SSF52833">
    <property type="entry name" value="Thioredoxin-like"/>
    <property type="match status" value="1"/>
</dbReference>
<feature type="compositionally biased region" description="Basic and acidic residues" evidence="1">
    <location>
        <begin position="338"/>
        <end position="353"/>
    </location>
</feature>